<evidence type="ECO:0000256" key="2">
    <source>
        <dbReference type="SAM" id="MobiDB-lite"/>
    </source>
</evidence>
<evidence type="ECO:0000256" key="3">
    <source>
        <dbReference type="SAM" id="SignalP"/>
    </source>
</evidence>
<dbReference type="Proteomes" id="UP001432322">
    <property type="component" value="Unassembled WGS sequence"/>
</dbReference>
<feature type="signal peptide" evidence="3">
    <location>
        <begin position="1"/>
        <end position="16"/>
    </location>
</feature>
<name>A0AAV5WVG6_9BILA</name>
<feature type="region of interest" description="Disordered" evidence="2">
    <location>
        <begin position="507"/>
        <end position="528"/>
    </location>
</feature>
<sequence>MRLLLLCVFLAPSSLASFCGENGVPFSLEVLPNGKPADPQGNFDGYFRDEERTSHLQANKFKANCSGQFDAVTCPKKNQWVGGINAVNHPRQPLILQCCSFEGLRFSQDVGVTTIAPGEAVTGGEVIRDGRQISFDVIANVKKVLDPVDHDKVLYEVTVRRMNCLPDPGELQTPFDEDIGDEMVRVLGNDDNRAPLDRPEDAPAPVEEAPELIQEIPVEPPREDQQEDEQPVQPELRQEVVAPIQEERKEKEANPNKNFFVHKKERQNQPTFGAPTYDPSQQQETAQRVHPRFVEQRPASEYSTTQTPPPITTTTTTLPPPTTTADVEPIVTTEEPVVLDYDPETVPAPSPLQIAEKKTIKLSITTPAPAPNPFLFPGFQPLPGFPPLIPPPAPLQPPAPAAAFAAPPFLPLAPLAPPQHHHHHHHELPQPAAAAAAPNPFALPNPFAFPQLPQLAPPAPLPNPFAPLPHAAGAASFNGMFGAAPPAPKVPGLEEQPTVVKPVIRTSSMHKHGGSPPGGAAPPAPAAAQAAPTLAPLLMPPPFPTLFGPFPFGGQQ</sequence>
<feature type="chain" id="PRO_5043428322" evidence="3">
    <location>
        <begin position="17"/>
        <end position="556"/>
    </location>
</feature>
<evidence type="ECO:0000313" key="5">
    <source>
        <dbReference type="Proteomes" id="UP001432322"/>
    </source>
</evidence>
<reference evidence="4" key="1">
    <citation type="submission" date="2023-10" db="EMBL/GenBank/DDBJ databases">
        <title>Genome assembly of Pristionchus species.</title>
        <authorList>
            <person name="Yoshida K."/>
            <person name="Sommer R.J."/>
        </authorList>
    </citation>
    <scope>NUCLEOTIDE SEQUENCE</scope>
    <source>
        <strain evidence="4">RS5133</strain>
    </source>
</reference>
<feature type="compositionally biased region" description="Low complexity" evidence="2">
    <location>
        <begin position="312"/>
        <end position="324"/>
    </location>
</feature>
<evidence type="ECO:0000313" key="4">
    <source>
        <dbReference type="EMBL" id="GMT34198.1"/>
    </source>
</evidence>
<organism evidence="4 5">
    <name type="scientific">Pristionchus fissidentatus</name>
    <dbReference type="NCBI Taxonomy" id="1538716"/>
    <lineage>
        <taxon>Eukaryota</taxon>
        <taxon>Metazoa</taxon>
        <taxon>Ecdysozoa</taxon>
        <taxon>Nematoda</taxon>
        <taxon>Chromadorea</taxon>
        <taxon>Rhabditida</taxon>
        <taxon>Rhabditina</taxon>
        <taxon>Diplogasteromorpha</taxon>
        <taxon>Diplogasteroidea</taxon>
        <taxon>Neodiplogasteridae</taxon>
        <taxon>Pristionchus</taxon>
    </lineage>
</organism>
<proteinExistence type="predicted"/>
<dbReference type="InterPro" id="IPR052140">
    <property type="entry name" value="Dev_Signal_Hedgehog-like"/>
</dbReference>
<feature type="compositionally biased region" description="Low complexity" evidence="2">
    <location>
        <begin position="429"/>
        <end position="439"/>
    </location>
</feature>
<dbReference type="PANTHER" id="PTHR46706">
    <property type="entry name" value="PROTEIN QUA-1-RELATED"/>
    <property type="match status" value="1"/>
</dbReference>
<keyword evidence="5" id="KW-1185">Reference proteome</keyword>
<gene>
    <name evidence="4" type="ORF">PFISCL1PPCAC_25495</name>
</gene>
<feature type="compositionally biased region" description="Basic and acidic residues" evidence="2">
    <location>
        <begin position="245"/>
        <end position="254"/>
    </location>
</feature>
<keyword evidence="3" id="KW-0732">Signal</keyword>
<feature type="region of interest" description="Disordered" evidence="2">
    <location>
        <begin position="413"/>
        <end position="439"/>
    </location>
</feature>
<keyword evidence="1" id="KW-0217">Developmental protein</keyword>
<dbReference type="AlphaFoldDB" id="A0AAV5WVG6"/>
<evidence type="ECO:0000256" key="1">
    <source>
        <dbReference type="ARBA" id="ARBA00022473"/>
    </source>
</evidence>
<dbReference type="PANTHER" id="PTHR46706:SF12">
    <property type="entry name" value="PROTEIN QUA-1-RELATED"/>
    <property type="match status" value="1"/>
</dbReference>
<comment type="caution">
    <text evidence="4">The sequence shown here is derived from an EMBL/GenBank/DDBJ whole genome shotgun (WGS) entry which is preliminary data.</text>
</comment>
<feature type="non-terminal residue" evidence="4">
    <location>
        <position position="556"/>
    </location>
</feature>
<protein>
    <submittedName>
        <fullName evidence="4">Uncharacterized protein</fullName>
    </submittedName>
</protein>
<dbReference type="EMBL" id="BTSY01000006">
    <property type="protein sequence ID" value="GMT34198.1"/>
    <property type="molecule type" value="Genomic_DNA"/>
</dbReference>
<feature type="region of interest" description="Disordered" evidence="2">
    <location>
        <begin position="245"/>
        <end position="324"/>
    </location>
</feature>
<accession>A0AAV5WVG6</accession>